<dbReference type="GO" id="GO:0051539">
    <property type="term" value="F:4 iron, 4 sulfur cluster binding"/>
    <property type="evidence" value="ECO:0007669"/>
    <property type="project" value="UniProtKB-KW"/>
</dbReference>
<evidence type="ECO:0000313" key="8">
    <source>
        <dbReference type="EMBL" id="PVH28001.1"/>
    </source>
</evidence>
<dbReference type="Pfam" id="PF03460">
    <property type="entry name" value="NIR_SIR_ferr"/>
    <property type="match status" value="1"/>
</dbReference>
<dbReference type="SUPFAM" id="SSF56014">
    <property type="entry name" value="Nitrite and sulphite reductase 4Fe-4S domain-like"/>
    <property type="match status" value="1"/>
</dbReference>
<keyword evidence="9" id="KW-1185">Reference proteome</keyword>
<name>A0A2T8HRF1_9RHOB</name>
<keyword evidence="1" id="KW-0004">4Fe-4S</keyword>
<evidence type="ECO:0000256" key="3">
    <source>
        <dbReference type="ARBA" id="ARBA00022723"/>
    </source>
</evidence>
<reference evidence="8 9" key="1">
    <citation type="submission" date="2018-04" db="EMBL/GenBank/DDBJ databases">
        <title>Pararhodobacter oceanense sp. nov., isolated from marine intertidal sediment.</title>
        <authorList>
            <person name="Wang X.-L."/>
            <person name="Du Z.-J."/>
        </authorList>
    </citation>
    <scope>NUCLEOTIDE SEQUENCE [LARGE SCALE GENOMIC DNA]</scope>
    <source>
        <strain evidence="8 9">AM505</strain>
    </source>
</reference>
<dbReference type="EMBL" id="QDKM01000007">
    <property type="protein sequence ID" value="PVH28001.1"/>
    <property type="molecule type" value="Genomic_DNA"/>
</dbReference>
<organism evidence="8 9">
    <name type="scientific">Pararhodobacter oceanensis</name>
    <dbReference type="NCBI Taxonomy" id="2172121"/>
    <lineage>
        <taxon>Bacteria</taxon>
        <taxon>Pseudomonadati</taxon>
        <taxon>Pseudomonadota</taxon>
        <taxon>Alphaproteobacteria</taxon>
        <taxon>Rhodobacterales</taxon>
        <taxon>Paracoccaceae</taxon>
        <taxon>Pararhodobacter</taxon>
    </lineage>
</organism>
<dbReference type="PANTHER" id="PTHR32439:SF9">
    <property type="entry name" value="BLR3264 PROTEIN"/>
    <property type="match status" value="1"/>
</dbReference>
<protein>
    <submittedName>
        <fullName evidence="8">Cobalamin biosynthesis protein CobG</fullName>
    </submittedName>
</protein>
<dbReference type="Proteomes" id="UP000245911">
    <property type="component" value="Unassembled WGS sequence"/>
</dbReference>
<keyword evidence="5" id="KW-0408">Iron</keyword>
<comment type="caution">
    <text evidence="8">The sequence shown here is derived from an EMBL/GenBank/DDBJ whole genome shotgun (WGS) entry which is preliminary data.</text>
</comment>
<keyword evidence="3" id="KW-0479">Metal-binding</keyword>
<dbReference type="OrthoDB" id="7459360at2"/>
<accession>A0A2T8HRF1</accession>
<dbReference type="RefSeq" id="WP_116559269.1">
    <property type="nucleotide sequence ID" value="NZ_QDKM01000007.1"/>
</dbReference>
<dbReference type="InterPro" id="IPR005117">
    <property type="entry name" value="NiRdtase/SiRdtase_haem-b_fer"/>
</dbReference>
<dbReference type="GO" id="GO:0046872">
    <property type="term" value="F:metal ion binding"/>
    <property type="evidence" value="ECO:0007669"/>
    <property type="project" value="UniProtKB-KW"/>
</dbReference>
<dbReference type="SUPFAM" id="SSF55124">
    <property type="entry name" value="Nitrite/Sulfite reductase N-terminal domain-like"/>
    <property type="match status" value="1"/>
</dbReference>
<evidence type="ECO:0000256" key="6">
    <source>
        <dbReference type="ARBA" id="ARBA00023014"/>
    </source>
</evidence>
<evidence type="ECO:0000259" key="7">
    <source>
        <dbReference type="Pfam" id="PF03460"/>
    </source>
</evidence>
<proteinExistence type="predicted"/>
<dbReference type="PANTHER" id="PTHR32439">
    <property type="entry name" value="FERREDOXIN--NITRITE REDUCTASE, CHLOROPLASTIC"/>
    <property type="match status" value="1"/>
</dbReference>
<evidence type="ECO:0000256" key="5">
    <source>
        <dbReference type="ARBA" id="ARBA00023004"/>
    </source>
</evidence>
<dbReference type="InterPro" id="IPR045854">
    <property type="entry name" value="NO2/SO3_Rdtase_4Fe4S_sf"/>
</dbReference>
<keyword evidence="2" id="KW-0349">Heme</keyword>
<evidence type="ECO:0000256" key="4">
    <source>
        <dbReference type="ARBA" id="ARBA00023002"/>
    </source>
</evidence>
<evidence type="ECO:0000256" key="1">
    <source>
        <dbReference type="ARBA" id="ARBA00022485"/>
    </source>
</evidence>
<dbReference type="InterPro" id="IPR051329">
    <property type="entry name" value="NIR_SIR_4Fe-4S"/>
</dbReference>
<keyword evidence="6" id="KW-0411">Iron-sulfur</keyword>
<keyword evidence="4" id="KW-0560">Oxidoreductase</keyword>
<dbReference type="GO" id="GO:0020037">
    <property type="term" value="F:heme binding"/>
    <property type="evidence" value="ECO:0007669"/>
    <property type="project" value="InterPro"/>
</dbReference>
<dbReference type="PROSITE" id="PS00365">
    <property type="entry name" value="NIR_SIR"/>
    <property type="match status" value="1"/>
</dbReference>
<dbReference type="AlphaFoldDB" id="A0A2T8HRF1"/>
<sequence>MSAATVKGWCPGAHRPMLAADGLVVRIRPRLARLTAAQALGLCALAQRYGHGYLDLTNRANLQIRGVAEGDHLALIEALADLDLLDTDPAIESRRNILVAPFWQSGDLIHRLSIELIDQLADLPDLPAKIGFAIDTLAQPLLTRDSADIRIERAASGLILRADGAAAGRAVTEDTAIPALLEMAAWLADHLTPDHRRMAQVLAHSPLPPEWCDAPALPAAPAPQIGRQSTGSLIGAAFGQIDAEALAQVIRAQSLQAIRLTPWRMLYLEGGTLPDTDAFLTDPHDPLLRVDACPGAPYCPSSSVETRAFAKRLAPQINGTLHVSGCAKGCARKTAADLTLTGRDGRFDLIRHGTATDTPERRALSPDDILREVNTQ</sequence>
<dbReference type="InterPro" id="IPR036136">
    <property type="entry name" value="Nit/Sulf_reduc_fer-like_dom_sf"/>
</dbReference>
<dbReference type="GO" id="GO:0016491">
    <property type="term" value="F:oxidoreductase activity"/>
    <property type="evidence" value="ECO:0007669"/>
    <property type="project" value="UniProtKB-KW"/>
</dbReference>
<evidence type="ECO:0000256" key="2">
    <source>
        <dbReference type="ARBA" id="ARBA00022617"/>
    </source>
</evidence>
<evidence type="ECO:0000313" key="9">
    <source>
        <dbReference type="Proteomes" id="UP000245911"/>
    </source>
</evidence>
<dbReference type="Gene3D" id="3.30.413.10">
    <property type="entry name" value="Sulfite Reductase Hemoprotein, domain 1"/>
    <property type="match status" value="2"/>
</dbReference>
<dbReference type="Gene3D" id="3.90.480.10">
    <property type="entry name" value="Sulfite Reductase Hemoprotein,Domain 2"/>
    <property type="match status" value="1"/>
</dbReference>
<gene>
    <name evidence="8" type="ORF">DDE20_14680</name>
</gene>
<dbReference type="InterPro" id="IPR006066">
    <property type="entry name" value="NO2/SO3_Rdtase_FeS/sirohaem_BS"/>
</dbReference>
<feature type="domain" description="Nitrite/Sulfite reductase ferredoxin-like" evidence="7">
    <location>
        <begin position="20"/>
        <end position="81"/>
    </location>
</feature>